<keyword evidence="7" id="KW-1185">Reference proteome</keyword>
<dbReference type="STRING" id="1003.SAMN04488541_101474"/>
<dbReference type="InterPro" id="IPR036390">
    <property type="entry name" value="WH_DNA-bd_sf"/>
</dbReference>
<evidence type="ECO:0000313" key="6">
    <source>
        <dbReference type="EMBL" id="SFF06343.1"/>
    </source>
</evidence>
<dbReference type="PROSITE" id="PS00894">
    <property type="entry name" value="HTH_DEOR_1"/>
    <property type="match status" value="1"/>
</dbReference>
<dbReference type="Proteomes" id="UP000199513">
    <property type="component" value="Unassembled WGS sequence"/>
</dbReference>
<dbReference type="RefSeq" id="WP_091544394.1">
    <property type="nucleotide sequence ID" value="NZ_FONY01000014.1"/>
</dbReference>
<dbReference type="SUPFAM" id="SSF46785">
    <property type="entry name" value="Winged helix' DNA-binding domain"/>
    <property type="match status" value="1"/>
</dbReference>
<dbReference type="InterPro" id="IPR018356">
    <property type="entry name" value="Tscrpt_reg_HTH_DeoR_CS"/>
</dbReference>
<dbReference type="PANTHER" id="PTHR30363:SF4">
    <property type="entry name" value="GLYCEROL-3-PHOSPHATE REGULON REPRESSOR"/>
    <property type="match status" value="1"/>
</dbReference>
<dbReference type="SMART" id="SM00420">
    <property type="entry name" value="HTH_DEOR"/>
    <property type="match status" value="1"/>
</dbReference>
<dbReference type="InterPro" id="IPR036388">
    <property type="entry name" value="WH-like_DNA-bd_sf"/>
</dbReference>
<dbReference type="OrthoDB" id="9797223at2"/>
<dbReference type="EMBL" id="FONY01000014">
    <property type="protein sequence ID" value="SFF06343.1"/>
    <property type="molecule type" value="Genomic_DNA"/>
</dbReference>
<dbReference type="PRINTS" id="PR00037">
    <property type="entry name" value="HTHLACR"/>
</dbReference>
<keyword evidence="3 6" id="KW-0238">DNA-binding</keyword>
<organism evidence="6 7">
    <name type="scientific">Thermoflexibacter ruber</name>
    <dbReference type="NCBI Taxonomy" id="1003"/>
    <lineage>
        <taxon>Bacteria</taxon>
        <taxon>Pseudomonadati</taxon>
        <taxon>Bacteroidota</taxon>
        <taxon>Cytophagia</taxon>
        <taxon>Cytophagales</taxon>
        <taxon>Thermoflexibacteraceae</taxon>
        <taxon>Thermoflexibacter</taxon>
    </lineage>
</organism>
<dbReference type="InterPro" id="IPR050313">
    <property type="entry name" value="Carb_Metab_HTH_regulators"/>
</dbReference>
<evidence type="ECO:0000256" key="3">
    <source>
        <dbReference type="ARBA" id="ARBA00023125"/>
    </source>
</evidence>
<reference evidence="6 7" key="1">
    <citation type="submission" date="2016-10" db="EMBL/GenBank/DDBJ databases">
        <authorList>
            <person name="de Groot N.N."/>
        </authorList>
    </citation>
    <scope>NUCLEOTIDE SEQUENCE [LARGE SCALE GENOMIC DNA]</scope>
    <source>
        <strain>GEY</strain>
        <strain evidence="7">DSM 9560</strain>
    </source>
</reference>
<protein>
    <submittedName>
        <fullName evidence="6">DNA-binding transcriptional regulator of sugar metabolism, DeoR/GlpR family</fullName>
    </submittedName>
</protein>
<keyword evidence="1" id="KW-0678">Repressor</keyword>
<dbReference type="Pfam" id="PF08220">
    <property type="entry name" value="HTH_DeoR"/>
    <property type="match status" value="1"/>
</dbReference>
<dbReference type="InterPro" id="IPR001034">
    <property type="entry name" value="DeoR_HTH"/>
</dbReference>
<evidence type="ECO:0000256" key="1">
    <source>
        <dbReference type="ARBA" id="ARBA00022491"/>
    </source>
</evidence>
<evidence type="ECO:0000259" key="5">
    <source>
        <dbReference type="PROSITE" id="PS51000"/>
    </source>
</evidence>
<accession>A0A1I2FMU6</accession>
<dbReference type="PANTHER" id="PTHR30363">
    <property type="entry name" value="HTH-TYPE TRANSCRIPTIONAL REGULATOR SRLR-RELATED"/>
    <property type="match status" value="1"/>
</dbReference>
<dbReference type="Gene3D" id="1.10.10.10">
    <property type="entry name" value="Winged helix-like DNA-binding domain superfamily/Winged helix DNA-binding domain"/>
    <property type="match status" value="1"/>
</dbReference>
<evidence type="ECO:0000256" key="2">
    <source>
        <dbReference type="ARBA" id="ARBA00023015"/>
    </source>
</evidence>
<dbReference type="SMART" id="SM01134">
    <property type="entry name" value="DeoRC"/>
    <property type="match status" value="1"/>
</dbReference>
<dbReference type="SUPFAM" id="SSF100950">
    <property type="entry name" value="NagB/RpiA/CoA transferase-like"/>
    <property type="match status" value="1"/>
</dbReference>
<dbReference type="GO" id="GO:0003677">
    <property type="term" value="F:DNA binding"/>
    <property type="evidence" value="ECO:0007669"/>
    <property type="project" value="UniProtKB-KW"/>
</dbReference>
<dbReference type="AlphaFoldDB" id="A0A1I2FMU6"/>
<dbReference type="Pfam" id="PF00455">
    <property type="entry name" value="DeoRC"/>
    <property type="match status" value="1"/>
</dbReference>
<proteinExistence type="predicted"/>
<keyword evidence="4" id="KW-0804">Transcription</keyword>
<evidence type="ECO:0000256" key="4">
    <source>
        <dbReference type="ARBA" id="ARBA00023163"/>
    </source>
</evidence>
<dbReference type="GO" id="GO:0003700">
    <property type="term" value="F:DNA-binding transcription factor activity"/>
    <property type="evidence" value="ECO:0007669"/>
    <property type="project" value="InterPro"/>
</dbReference>
<dbReference type="InterPro" id="IPR014036">
    <property type="entry name" value="DeoR-like_C"/>
</dbReference>
<dbReference type="PROSITE" id="PS51000">
    <property type="entry name" value="HTH_DEOR_2"/>
    <property type="match status" value="1"/>
</dbReference>
<gene>
    <name evidence="6" type="ORF">SAMN04488541_101474</name>
</gene>
<sequence>MLREERLQYILQKLALEKRLTSVELSVELQVSDDTIRRDLNELAEQGLIKKVHGGAMTLPPAPKSNIPLHYETRKLYAQEEKKILAKKVLPILENGQVIILDGGSTTNFQVAQMLPPDLQATIYTNSLLIANELITHEGIEIIMLGGKVFKNIYATVDFKVIEALQEIRADICLIGICSIHREIGVTNPYRDEALLKRKMVENSKQAVALVTSDKIDTAENYLVCRYTDLDILVTDDKVPQEVLSKYENKGVKII</sequence>
<feature type="domain" description="HTH deoR-type" evidence="5">
    <location>
        <begin position="3"/>
        <end position="58"/>
    </location>
</feature>
<dbReference type="Gene3D" id="3.40.50.1360">
    <property type="match status" value="1"/>
</dbReference>
<name>A0A1I2FMU6_9BACT</name>
<keyword evidence="2" id="KW-0805">Transcription regulation</keyword>
<dbReference type="InterPro" id="IPR037171">
    <property type="entry name" value="NagB/RpiA_transferase-like"/>
</dbReference>
<evidence type="ECO:0000313" key="7">
    <source>
        <dbReference type="Proteomes" id="UP000199513"/>
    </source>
</evidence>